<name>A0A4Q7YTA7_9BACT</name>
<dbReference type="AlphaFoldDB" id="A0A4Q7YTA7"/>
<proteinExistence type="predicted"/>
<dbReference type="EMBL" id="SHKW01000001">
    <property type="protein sequence ID" value="RZU40790.1"/>
    <property type="molecule type" value="Genomic_DNA"/>
</dbReference>
<comment type="caution">
    <text evidence="1">The sequence shown here is derived from an EMBL/GenBank/DDBJ whole genome shotgun (WGS) entry which is preliminary data.</text>
</comment>
<evidence type="ECO:0000313" key="1">
    <source>
        <dbReference type="EMBL" id="RZU40790.1"/>
    </source>
</evidence>
<keyword evidence="2" id="KW-1185">Reference proteome</keyword>
<evidence type="ECO:0000313" key="2">
    <source>
        <dbReference type="Proteomes" id="UP000292958"/>
    </source>
</evidence>
<reference evidence="1 2" key="1">
    <citation type="submission" date="2019-02" db="EMBL/GenBank/DDBJ databases">
        <title>Genomic Encyclopedia of Archaeal and Bacterial Type Strains, Phase II (KMG-II): from individual species to whole genera.</title>
        <authorList>
            <person name="Goeker M."/>
        </authorList>
    </citation>
    <scope>NUCLEOTIDE SEQUENCE [LARGE SCALE GENOMIC DNA]</scope>
    <source>
        <strain evidence="1 2">DSM 18101</strain>
    </source>
</reference>
<protein>
    <submittedName>
        <fullName evidence="1">Uncharacterized protein</fullName>
    </submittedName>
</protein>
<organism evidence="1 2">
    <name type="scientific">Edaphobacter modestus</name>
    <dbReference type="NCBI Taxonomy" id="388466"/>
    <lineage>
        <taxon>Bacteria</taxon>
        <taxon>Pseudomonadati</taxon>
        <taxon>Acidobacteriota</taxon>
        <taxon>Terriglobia</taxon>
        <taxon>Terriglobales</taxon>
        <taxon>Acidobacteriaceae</taxon>
        <taxon>Edaphobacter</taxon>
    </lineage>
</organism>
<gene>
    <name evidence="1" type="ORF">BDD14_2272</name>
</gene>
<accession>A0A4Q7YTA7</accession>
<dbReference type="Proteomes" id="UP000292958">
    <property type="component" value="Unassembled WGS sequence"/>
</dbReference>
<sequence>MLFGYYSVSKIWSLNAMLRYTPLLALSLVLCPYRAVTQESSTEAIEMLNRIADHYINAKSVHLEATTSRSSHSELYNYSTTSHLIALMADGNRFHYDGRTSSGSGLIVSDGKSEWHLRRSFGQYDEAPTGSFFRRPSSAGSDDDAPVEARYLVTSVTQMRDHTNLPALHPRS</sequence>